<dbReference type="OrthoDB" id="5741703at2"/>
<evidence type="ECO:0000313" key="1">
    <source>
        <dbReference type="EMBL" id="TGD75816.1"/>
    </source>
</evidence>
<organism evidence="1 2">
    <name type="scientific">Mangrovimicrobium sediminis</name>
    <dbReference type="NCBI Taxonomy" id="2562682"/>
    <lineage>
        <taxon>Bacteria</taxon>
        <taxon>Pseudomonadati</taxon>
        <taxon>Pseudomonadota</taxon>
        <taxon>Gammaproteobacteria</taxon>
        <taxon>Cellvibrionales</taxon>
        <taxon>Halieaceae</taxon>
        <taxon>Mangrovimicrobium</taxon>
    </lineage>
</organism>
<protein>
    <submittedName>
        <fullName evidence="1">Uncharacterized protein</fullName>
    </submittedName>
</protein>
<accession>A0A4Z0M8V6</accession>
<sequence length="792" mass="85379">MRRANRIRDGWVHPLVLALALTLAGCKVEVAVPPGGQVITESGAHSCARERICSIDVVDQYFAETFIAVPHANNSFLGWAAGDNALCGNSRKPCTLVTAGFADQPELMALLESDAVFTLTPRFLVNPRLGRGDLRDDGRALPAVGNYNLLGSLGLDADAPAERLLTAADIDLRFDASGELLSLSGSAVLPEQVTDYIGILSTTRAQVGTYTGAEINAIEDIRIRLIDERQYLLFYLSSGVQMEVGDRAGGSAVVNVQPPLGGSVVFILDPVDEMLYRFGSFLGEVRGEAESDQGLLPFVPLAGLPGPIPFYAHRYQTGEKSVGIKVFDVLNFSGDFLVREPSFADIDLADPFNSEVGYFAGFNGHAQVAFGILGVGLFDFDLAEASANYDVQPLQPAEKQRLSLYARIAPDVSWQPDWLPILPQTELQAAFTANAAGELSGKFAGGYRSFLPEASLEGKLRFDNSSLTLEARVADADMDFPVQVSFRDGETHASVGLDEPIGGYVRGRMNDAFDDVDRQIADARSELEAAVADYEFELSLRGLREAIPGITSNAISALQAVPDQVYSSVRSQVRDEINRRRYCVLGVCTPSDSKRDSIASSAASSARSQARSAIAPYVDALEELRRRAAQEDDDTVRAALREALYAVYDRRHIDYTVKVTVNVDVVIATISVSKSYRINRDVISAGDAADILAAADNIERIPETSEEVIAAQAVVDALPLEEAVDAARQEVARGLAQIPTLSAVGYSVVDGQYSGFARFGDGSEYRVDFNVLDPLALAAGLNRLVVESIVEQ</sequence>
<name>A0A4Z0M8V6_9GAMM</name>
<keyword evidence="2" id="KW-1185">Reference proteome</keyword>
<proteinExistence type="predicted"/>
<reference evidence="1 2" key="1">
    <citation type="submission" date="2019-04" db="EMBL/GenBank/DDBJ databases">
        <title>Taxonomy of novel Haliea sp. from mangrove soil of West Coast of India.</title>
        <authorList>
            <person name="Verma A."/>
            <person name="Kumar P."/>
            <person name="Krishnamurthi S."/>
        </authorList>
    </citation>
    <scope>NUCLEOTIDE SEQUENCE [LARGE SCALE GENOMIC DNA]</scope>
    <source>
        <strain evidence="1 2">SAOS-164</strain>
    </source>
</reference>
<comment type="caution">
    <text evidence="1">The sequence shown here is derived from an EMBL/GenBank/DDBJ whole genome shotgun (WGS) entry which is preliminary data.</text>
</comment>
<dbReference type="AlphaFoldDB" id="A0A4Z0M8V6"/>
<gene>
    <name evidence="1" type="ORF">E4634_02815</name>
</gene>
<dbReference type="RefSeq" id="WP_135441068.1">
    <property type="nucleotide sequence ID" value="NZ_SRLE01000002.1"/>
</dbReference>
<dbReference type="Proteomes" id="UP000298050">
    <property type="component" value="Unassembled WGS sequence"/>
</dbReference>
<evidence type="ECO:0000313" key="2">
    <source>
        <dbReference type="Proteomes" id="UP000298050"/>
    </source>
</evidence>
<dbReference type="EMBL" id="SRLE01000002">
    <property type="protein sequence ID" value="TGD75816.1"/>
    <property type="molecule type" value="Genomic_DNA"/>
</dbReference>
<dbReference type="PROSITE" id="PS51257">
    <property type="entry name" value="PROKAR_LIPOPROTEIN"/>
    <property type="match status" value="1"/>
</dbReference>